<proteinExistence type="predicted"/>
<dbReference type="Gene3D" id="1.25.40.20">
    <property type="entry name" value="Ankyrin repeat-containing domain"/>
    <property type="match status" value="2"/>
</dbReference>
<protein>
    <recommendedName>
        <fullName evidence="5">Ankyrin repeat protein</fullName>
    </recommendedName>
</protein>
<evidence type="ECO:0000256" key="1">
    <source>
        <dbReference type="ARBA" id="ARBA00022737"/>
    </source>
</evidence>
<evidence type="ECO:0000256" key="2">
    <source>
        <dbReference type="ARBA" id="ARBA00023043"/>
    </source>
</evidence>
<dbReference type="InterPro" id="IPR002110">
    <property type="entry name" value="Ankyrin_rpt"/>
</dbReference>
<evidence type="ECO:0000313" key="3">
    <source>
        <dbReference type="EMBL" id="KAK5994998.1"/>
    </source>
</evidence>
<evidence type="ECO:0000313" key="4">
    <source>
        <dbReference type="Proteomes" id="UP001338125"/>
    </source>
</evidence>
<dbReference type="Proteomes" id="UP001338125">
    <property type="component" value="Unassembled WGS sequence"/>
</dbReference>
<dbReference type="InterPro" id="IPR036770">
    <property type="entry name" value="Ankyrin_rpt-contain_sf"/>
</dbReference>
<gene>
    <name evidence="3" type="ORF">PT974_03388</name>
</gene>
<dbReference type="SUPFAM" id="SSF48403">
    <property type="entry name" value="Ankyrin repeat"/>
    <property type="match status" value="1"/>
</dbReference>
<name>A0ABR0SSA8_9HYPO</name>
<accession>A0ABR0SSA8</accession>
<dbReference type="EMBL" id="JAVFKD010000004">
    <property type="protein sequence ID" value="KAK5994998.1"/>
    <property type="molecule type" value="Genomic_DNA"/>
</dbReference>
<keyword evidence="4" id="KW-1185">Reference proteome</keyword>
<organism evidence="3 4">
    <name type="scientific">Cladobotryum mycophilum</name>
    <dbReference type="NCBI Taxonomy" id="491253"/>
    <lineage>
        <taxon>Eukaryota</taxon>
        <taxon>Fungi</taxon>
        <taxon>Dikarya</taxon>
        <taxon>Ascomycota</taxon>
        <taxon>Pezizomycotina</taxon>
        <taxon>Sordariomycetes</taxon>
        <taxon>Hypocreomycetidae</taxon>
        <taxon>Hypocreales</taxon>
        <taxon>Hypocreaceae</taxon>
        <taxon>Cladobotryum</taxon>
    </lineage>
</organism>
<dbReference type="SMART" id="SM00248">
    <property type="entry name" value="ANK"/>
    <property type="match status" value="3"/>
</dbReference>
<comment type="caution">
    <text evidence="3">The sequence shown here is derived from an EMBL/GenBank/DDBJ whole genome shotgun (WGS) entry which is preliminary data.</text>
</comment>
<dbReference type="PANTHER" id="PTHR24178">
    <property type="entry name" value="MOLTING PROTEIN MLT-4"/>
    <property type="match status" value="1"/>
</dbReference>
<keyword evidence="2" id="KW-0040">ANK repeat</keyword>
<dbReference type="PANTHER" id="PTHR24178:SF9">
    <property type="entry name" value="ANK_REP_REGION DOMAIN-CONTAINING PROTEIN"/>
    <property type="match status" value="1"/>
</dbReference>
<reference evidence="3 4" key="1">
    <citation type="submission" date="2024-01" db="EMBL/GenBank/DDBJ databases">
        <title>Complete genome of Cladobotryum mycophilum ATHUM6906.</title>
        <authorList>
            <person name="Christinaki A.C."/>
            <person name="Myridakis A.I."/>
            <person name="Kouvelis V.N."/>
        </authorList>
    </citation>
    <scope>NUCLEOTIDE SEQUENCE [LARGE SCALE GENOMIC DNA]</scope>
    <source>
        <strain evidence="3 4">ATHUM6906</strain>
    </source>
</reference>
<sequence length="384" mass="42989">MLEDGLYVKPILESPELSKSLQLERRDPQGCTLFLSACKSGLGADAPAEHTATDLRKLEDHERYERPFIPDIYKGECLEQPRIVLQYLLALGVDPYATDYRGKNALHHLLEAHDVYHGYGWTPIVYQSLKYLVTQFRSLLRRPDNHGIYPLHAALMRIRRSLYSHTWTNCTALEDCVKILVAAGADVHARDGRGNTALHYLADTDLDVKSSQPERSNARRVLFYMFLTYGCTSDINVRNNLGKTPARLLLDDGGARQEWEKFETESQQNAKEAEAIDDQLLPIFDAAGADWCEVDKSGRKLLHGVAAQKIERALGRCQFLLQKGVNPLACDIDGKTARDYALHHNSTAVARLLKAHEKLAVAGQEPVLNRNVVQVQPLGVALIG</sequence>
<evidence type="ECO:0008006" key="5">
    <source>
        <dbReference type="Google" id="ProtNLM"/>
    </source>
</evidence>
<dbReference type="Pfam" id="PF00023">
    <property type="entry name" value="Ank"/>
    <property type="match status" value="1"/>
</dbReference>
<keyword evidence="1" id="KW-0677">Repeat</keyword>